<protein>
    <recommendedName>
        <fullName evidence="7">DNA repair protein RAD51 homolog 3</fullName>
    </recommendedName>
</protein>
<accession>A0A194QD93</accession>
<organism evidence="9 10">
    <name type="scientific">Papilio xuthus</name>
    <name type="common">Asian swallowtail butterfly</name>
    <dbReference type="NCBI Taxonomy" id="66420"/>
    <lineage>
        <taxon>Eukaryota</taxon>
        <taxon>Metazoa</taxon>
        <taxon>Ecdysozoa</taxon>
        <taxon>Arthropoda</taxon>
        <taxon>Hexapoda</taxon>
        <taxon>Insecta</taxon>
        <taxon>Pterygota</taxon>
        <taxon>Neoptera</taxon>
        <taxon>Endopterygota</taxon>
        <taxon>Lepidoptera</taxon>
        <taxon>Glossata</taxon>
        <taxon>Ditrysia</taxon>
        <taxon>Papilionoidea</taxon>
        <taxon>Papilionidae</taxon>
        <taxon>Papilioninae</taxon>
        <taxon>Papilio</taxon>
    </lineage>
</organism>
<evidence type="ECO:0000256" key="2">
    <source>
        <dbReference type="ARBA" id="ARBA00022741"/>
    </source>
</evidence>
<keyword evidence="2" id="KW-0547">Nucleotide-binding</keyword>
<dbReference type="Pfam" id="PF08423">
    <property type="entry name" value="Rad51"/>
    <property type="match status" value="1"/>
</dbReference>
<evidence type="ECO:0000256" key="4">
    <source>
        <dbReference type="ARBA" id="ARBA00022840"/>
    </source>
</evidence>
<evidence type="ECO:0000259" key="8">
    <source>
        <dbReference type="PROSITE" id="PS50162"/>
    </source>
</evidence>
<dbReference type="PIRSF" id="PIRSF005856">
    <property type="entry name" value="Rad51"/>
    <property type="match status" value="1"/>
</dbReference>
<proteinExistence type="predicted"/>
<dbReference type="InterPro" id="IPR020588">
    <property type="entry name" value="RecA_ATP-bd"/>
</dbReference>
<dbReference type="GO" id="GO:0005657">
    <property type="term" value="C:replication fork"/>
    <property type="evidence" value="ECO:0007669"/>
    <property type="project" value="TreeGrafter"/>
</dbReference>
<evidence type="ECO:0000256" key="6">
    <source>
        <dbReference type="ARBA" id="ARBA00023242"/>
    </source>
</evidence>
<dbReference type="InterPro" id="IPR016467">
    <property type="entry name" value="DNA_recomb/repair_RecA-like"/>
</dbReference>
<evidence type="ECO:0000256" key="1">
    <source>
        <dbReference type="ARBA" id="ARBA00004123"/>
    </source>
</evidence>
<evidence type="ECO:0000313" key="9">
    <source>
        <dbReference type="EMBL" id="KPJ03513.1"/>
    </source>
</evidence>
<dbReference type="Proteomes" id="UP000053268">
    <property type="component" value="Unassembled WGS sequence"/>
</dbReference>
<dbReference type="EMBL" id="KQ459167">
    <property type="protein sequence ID" value="KPJ03513.1"/>
    <property type="molecule type" value="Genomic_DNA"/>
</dbReference>
<dbReference type="GO" id="GO:0007131">
    <property type="term" value="P:reciprocal meiotic recombination"/>
    <property type="evidence" value="ECO:0007669"/>
    <property type="project" value="TreeGrafter"/>
</dbReference>
<dbReference type="GO" id="GO:0033063">
    <property type="term" value="C:Rad51B-Rad51C-Rad51D-XRCC2 complex"/>
    <property type="evidence" value="ECO:0007669"/>
    <property type="project" value="TreeGrafter"/>
</dbReference>
<dbReference type="GO" id="GO:0033065">
    <property type="term" value="C:Rad51C-XRCC3 complex"/>
    <property type="evidence" value="ECO:0007669"/>
    <property type="project" value="TreeGrafter"/>
</dbReference>
<comment type="subcellular location">
    <subcellularLocation>
        <location evidence="1">Nucleus</location>
    </subcellularLocation>
</comment>
<evidence type="ECO:0000256" key="3">
    <source>
        <dbReference type="ARBA" id="ARBA00022763"/>
    </source>
</evidence>
<sequence>MDASFKIFNATEIWKRETSLPSIPTFSQKLDNILGTDGIPLGSLTELLGLPGTGKTQICLQLCAAVQIPKALGGLNAQALYIDTNTNFVPNRFREILSATLSKCEMLLDGQFKVSEEEALKNLHYVGAFGLEKFCAFMYQLPKFLAENSNIRLIVIDSIAFPFKDAITVKQRTGLLFRQMAELQRLAVQRQIAVVLTNEMSTRVGLSSGAVVGALGDAWAHRCNTRVLLSAPDDPAGDRLALLLKSNIAPEAVAPFKVITSFTDLYVQAINHGILCLFDLHFDDDG</sequence>
<dbReference type="AlphaFoldDB" id="A0A194QD93"/>
<dbReference type="STRING" id="66420.A0A194QD93"/>
<dbReference type="PANTHER" id="PTHR46239">
    <property type="entry name" value="DNA REPAIR PROTEIN RAD51 HOMOLOG 3 RAD51C"/>
    <property type="match status" value="1"/>
</dbReference>
<dbReference type="InterPro" id="IPR027417">
    <property type="entry name" value="P-loop_NTPase"/>
</dbReference>
<dbReference type="GO" id="GO:0140664">
    <property type="term" value="F:ATP-dependent DNA damage sensor activity"/>
    <property type="evidence" value="ECO:0007669"/>
    <property type="project" value="InterPro"/>
</dbReference>
<keyword evidence="3" id="KW-0227">DNA damage</keyword>
<dbReference type="PROSITE" id="PS50162">
    <property type="entry name" value="RECA_2"/>
    <property type="match status" value="1"/>
</dbReference>
<keyword evidence="5" id="KW-0234">DNA repair</keyword>
<dbReference type="GO" id="GO:0000707">
    <property type="term" value="P:meiotic DNA recombinase assembly"/>
    <property type="evidence" value="ECO:0007669"/>
    <property type="project" value="TreeGrafter"/>
</dbReference>
<dbReference type="Gene3D" id="3.40.50.300">
    <property type="entry name" value="P-loop containing nucleotide triphosphate hydrolases"/>
    <property type="match status" value="1"/>
</dbReference>
<dbReference type="GO" id="GO:0005524">
    <property type="term" value="F:ATP binding"/>
    <property type="evidence" value="ECO:0007669"/>
    <property type="project" value="UniProtKB-KW"/>
</dbReference>
<gene>
    <name evidence="9" type="ORF">RR46_03579</name>
</gene>
<dbReference type="PANTHER" id="PTHR46239:SF1">
    <property type="entry name" value="DNA REPAIR PROTEIN RAD51 HOMOLOG 3"/>
    <property type="match status" value="1"/>
</dbReference>
<reference evidence="9 10" key="1">
    <citation type="journal article" date="2015" name="Nat. Commun.">
        <title>Outbred genome sequencing and CRISPR/Cas9 gene editing in butterflies.</title>
        <authorList>
            <person name="Li X."/>
            <person name="Fan D."/>
            <person name="Zhang W."/>
            <person name="Liu G."/>
            <person name="Zhang L."/>
            <person name="Zhao L."/>
            <person name="Fang X."/>
            <person name="Chen L."/>
            <person name="Dong Y."/>
            <person name="Chen Y."/>
            <person name="Ding Y."/>
            <person name="Zhao R."/>
            <person name="Feng M."/>
            <person name="Zhu Y."/>
            <person name="Feng Y."/>
            <person name="Jiang X."/>
            <person name="Zhu D."/>
            <person name="Xiang H."/>
            <person name="Feng X."/>
            <person name="Li S."/>
            <person name="Wang J."/>
            <person name="Zhang G."/>
            <person name="Kronforst M.R."/>
            <person name="Wang W."/>
        </authorList>
    </citation>
    <scope>NUCLEOTIDE SEQUENCE [LARGE SCALE GENOMIC DNA]</scope>
    <source>
        <strain evidence="9">Ya'a_city_454_Px</strain>
        <tissue evidence="9">Whole body</tissue>
    </source>
</reference>
<feature type="domain" description="RecA family profile 1" evidence="8">
    <location>
        <begin position="19"/>
        <end position="200"/>
    </location>
</feature>
<evidence type="ECO:0000313" key="10">
    <source>
        <dbReference type="Proteomes" id="UP000053268"/>
    </source>
</evidence>
<dbReference type="GO" id="GO:0008821">
    <property type="term" value="F:crossover junction DNA endonuclease activity"/>
    <property type="evidence" value="ECO:0007669"/>
    <property type="project" value="TreeGrafter"/>
</dbReference>
<dbReference type="GO" id="GO:0000400">
    <property type="term" value="F:four-way junction DNA binding"/>
    <property type="evidence" value="ECO:0007669"/>
    <property type="project" value="TreeGrafter"/>
</dbReference>
<evidence type="ECO:0000256" key="7">
    <source>
        <dbReference type="ARBA" id="ARBA00040674"/>
    </source>
</evidence>
<keyword evidence="6" id="KW-0539">Nucleus</keyword>
<name>A0A194QD93_PAPXU</name>
<dbReference type="SUPFAM" id="SSF52540">
    <property type="entry name" value="P-loop containing nucleoside triphosphate hydrolases"/>
    <property type="match status" value="1"/>
</dbReference>
<keyword evidence="10" id="KW-1185">Reference proteome</keyword>
<dbReference type="InterPro" id="IPR013632">
    <property type="entry name" value="Rad51_C"/>
</dbReference>
<evidence type="ECO:0000256" key="5">
    <source>
        <dbReference type="ARBA" id="ARBA00023204"/>
    </source>
</evidence>
<keyword evidence="4" id="KW-0067">ATP-binding</keyword>
<dbReference type="InterPro" id="IPR052093">
    <property type="entry name" value="HR_Repair_Mediator"/>
</dbReference>